<dbReference type="Proteomes" id="UP001289374">
    <property type="component" value="Unassembled WGS sequence"/>
</dbReference>
<feature type="region of interest" description="Disordered" evidence="1">
    <location>
        <begin position="187"/>
        <end position="210"/>
    </location>
</feature>
<dbReference type="AlphaFoldDB" id="A0AAE1X7U7"/>
<reference evidence="3" key="2">
    <citation type="journal article" date="2024" name="Plant">
        <title>Genomic evolution and insights into agronomic trait innovations of Sesamum species.</title>
        <authorList>
            <person name="Miao H."/>
            <person name="Wang L."/>
            <person name="Qu L."/>
            <person name="Liu H."/>
            <person name="Sun Y."/>
            <person name="Le M."/>
            <person name="Wang Q."/>
            <person name="Wei S."/>
            <person name="Zheng Y."/>
            <person name="Lin W."/>
            <person name="Duan Y."/>
            <person name="Cao H."/>
            <person name="Xiong S."/>
            <person name="Wang X."/>
            <person name="Wei L."/>
            <person name="Li C."/>
            <person name="Ma Q."/>
            <person name="Ju M."/>
            <person name="Zhao R."/>
            <person name="Li G."/>
            <person name="Mu C."/>
            <person name="Tian Q."/>
            <person name="Mei H."/>
            <person name="Zhang T."/>
            <person name="Gao T."/>
            <person name="Zhang H."/>
        </authorList>
    </citation>
    <scope>NUCLEOTIDE SEQUENCE</scope>
    <source>
        <strain evidence="3">K16</strain>
    </source>
</reference>
<feature type="region of interest" description="Disordered" evidence="1">
    <location>
        <begin position="230"/>
        <end position="251"/>
    </location>
</feature>
<name>A0AAE1X7U7_9LAMI</name>
<dbReference type="Pfam" id="PF20435">
    <property type="entry name" value="ASY3-like"/>
    <property type="match status" value="1"/>
</dbReference>
<dbReference type="PANTHER" id="PTHR36027:SF1">
    <property type="entry name" value="MEIOSIS-SPECIFIC PROTEIN ASY3"/>
    <property type="match status" value="1"/>
</dbReference>
<evidence type="ECO:0000313" key="4">
    <source>
        <dbReference type="Proteomes" id="UP001289374"/>
    </source>
</evidence>
<dbReference type="EMBL" id="JACGWL010000002">
    <property type="protein sequence ID" value="KAK4406868.1"/>
    <property type="molecule type" value="Genomic_DNA"/>
</dbReference>
<proteinExistence type="predicted"/>
<evidence type="ECO:0000313" key="3">
    <source>
        <dbReference type="EMBL" id="KAK4406868.1"/>
    </source>
</evidence>
<protein>
    <recommendedName>
        <fullName evidence="2">Meiosis-specific protein ASY3-like coiled-coil domain-containing protein</fullName>
    </recommendedName>
</protein>
<reference evidence="3" key="1">
    <citation type="submission" date="2020-06" db="EMBL/GenBank/DDBJ databases">
        <authorList>
            <person name="Li T."/>
            <person name="Hu X."/>
            <person name="Zhang T."/>
            <person name="Song X."/>
            <person name="Zhang H."/>
            <person name="Dai N."/>
            <person name="Sheng W."/>
            <person name="Hou X."/>
            <person name="Wei L."/>
        </authorList>
    </citation>
    <scope>NUCLEOTIDE SEQUENCE</scope>
    <source>
        <strain evidence="3">K16</strain>
        <tissue evidence="3">Leaf</tissue>
    </source>
</reference>
<feature type="compositionally biased region" description="Basic and acidic residues" evidence="1">
    <location>
        <begin position="187"/>
        <end position="204"/>
    </location>
</feature>
<dbReference type="PANTHER" id="PTHR36027">
    <property type="entry name" value="MEIOSIS-SPECIFIC PROTEIN ASY3"/>
    <property type="match status" value="1"/>
</dbReference>
<evidence type="ECO:0000256" key="1">
    <source>
        <dbReference type="SAM" id="MobiDB-lite"/>
    </source>
</evidence>
<dbReference type="GO" id="GO:0051321">
    <property type="term" value="P:meiotic cell cycle"/>
    <property type="evidence" value="ECO:0007669"/>
    <property type="project" value="InterPro"/>
</dbReference>
<accession>A0AAE1X7U7</accession>
<feature type="domain" description="Meiosis-specific protein ASY3-like coiled-coil" evidence="2">
    <location>
        <begin position="148"/>
        <end position="245"/>
    </location>
</feature>
<sequence>MMPAFLCCCEGVSAAITGAAANPGRSLIGVLIDSISKADTKHINESVMQIAQKELLAKGIASKIVKGHTPLVDKHVTDLNKDTSPWVSTRSFNPKGSSSVAEANECRQKTCGKATYSREAGKVSDEEDVEHFVSSTEPGVLLEKKQVEDKDRETETGGRETLRMKLWEILGNVSSSNKQCLSSVELHPDQERDGTHSPIEKRNPNSDTIESDSEMHAFMRPLTRSLVQEKASTKNQHKKIEATKSTSHRKECPQKRILIQRRLVWKII</sequence>
<organism evidence="3 4">
    <name type="scientific">Sesamum angolense</name>
    <dbReference type="NCBI Taxonomy" id="2727404"/>
    <lineage>
        <taxon>Eukaryota</taxon>
        <taxon>Viridiplantae</taxon>
        <taxon>Streptophyta</taxon>
        <taxon>Embryophyta</taxon>
        <taxon>Tracheophyta</taxon>
        <taxon>Spermatophyta</taxon>
        <taxon>Magnoliopsida</taxon>
        <taxon>eudicotyledons</taxon>
        <taxon>Gunneridae</taxon>
        <taxon>Pentapetalae</taxon>
        <taxon>asterids</taxon>
        <taxon>lamiids</taxon>
        <taxon>Lamiales</taxon>
        <taxon>Pedaliaceae</taxon>
        <taxon>Sesamum</taxon>
    </lineage>
</organism>
<gene>
    <name evidence="3" type="ORF">Sango_0267800</name>
</gene>
<keyword evidence="4" id="KW-1185">Reference proteome</keyword>
<dbReference type="InterPro" id="IPR037731">
    <property type="entry name" value="ASY3-like"/>
</dbReference>
<evidence type="ECO:0000259" key="2">
    <source>
        <dbReference type="Pfam" id="PF20435"/>
    </source>
</evidence>
<dbReference type="InterPro" id="IPR046845">
    <property type="entry name" value="ASY3-like_CC"/>
</dbReference>
<feature type="compositionally biased region" description="Basic and acidic residues" evidence="1">
    <location>
        <begin position="238"/>
        <end position="251"/>
    </location>
</feature>
<comment type="caution">
    <text evidence="3">The sequence shown here is derived from an EMBL/GenBank/DDBJ whole genome shotgun (WGS) entry which is preliminary data.</text>
</comment>